<protein>
    <submittedName>
        <fullName evidence="2">Uncharacterized protein</fullName>
    </submittedName>
</protein>
<dbReference type="EMBL" id="BGPR01000099">
    <property type="protein sequence ID" value="GBL94120.1"/>
    <property type="molecule type" value="Genomic_DNA"/>
</dbReference>
<dbReference type="AlphaFoldDB" id="A0A4Y2BPJ0"/>
<proteinExistence type="predicted"/>
<gene>
    <name evidence="2" type="ORF">AVEN_185072_1</name>
</gene>
<accession>A0A4Y2BPJ0</accession>
<sequence length="92" mass="9826">MATTHQTEVRTVISDGLLNKGTQSLYSVPMVGGRCLKYVFSPVMGTQRLIAARGFGGCLDHSDKMSVNARSSVVGDSKDGHHSDVPADCCRL</sequence>
<evidence type="ECO:0000313" key="3">
    <source>
        <dbReference type="Proteomes" id="UP000499080"/>
    </source>
</evidence>
<keyword evidence="3" id="KW-1185">Reference proteome</keyword>
<evidence type="ECO:0000313" key="2">
    <source>
        <dbReference type="EMBL" id="GBL94120.1"/>
    </source>
</evidence>
<dbReference type="Proteomes" id="UP000499080">
    <property type="component" value="Unassembled WGS sequence"/>
</dbReference>
<reference evidence="2 3" key="1">
    <citation type="journal article" date="2019" name="Sci. Rep.">
        <title>Orb-weaving spider Araneus ventricosus genome elucidates the spidroin gene catalogue.</title>
        <authorList>
            <person name="Kono N."/>
            <person name="Nakamura H."/>
            <person name="Ohtoshi R."/>
            <person name="Moran D.A.P."/>
            <person name="Shinohara A."/>
            <person name="Yoshida Y."/>
            <person name="Fujiwara M."/>
            <person name="Mori M."/>
            <person name="Tomita M."/>
            <person name="Arakawa K."/>
        </authorList>
    </citation>
    <scope>NUCLEOTIDE SEQUENCE [LARGE SCALE GENOMIC DNA]</scope>
</reference>
<comment type="caution">
    <text evidence="2">The sequence shown here is derived from an EMBL/GenBank/DDBJ whole genome shotgun (WGS) entry which is preliminary data.</text>
</comment>
<feature type="region of interest" description="Disordered" evidence="1">
    <location>
        <begin position="72"/>
        <end position="92"/>
    </location>
</feature>
<evidence type="ECO:0000256" key="1">
    <source>
        <dbReference type="SAM" id="MobiDB-lite"/>
    </source>
</evidence>
<name>A0A4Y2BPJ0_ARAVE</name>
<organism evidence="2 3">
    <name type="scientific">Araneus ventricosus</name>
    <name type="common">Orbweaver spider</name>
    <name type="synonym">Epeira ventricosa</name>
    <dbReference type="NCBI Taxonomy" id="182803"/>
    <lineage>
        <taxon>Eukaryota</taxon>
        <taxon>Metazoa</taxon>
        <taxon>Ecdysozoa</taxon>
        <taxon>Arthropoda</taxon>
        <taxon>Chelicerata</taxon>
        <taxon>Arachnida</taxon>
        <taxon>Araneae</taxon>
        <taxon>Araneomorphae</taxon>
        <taxon>Entelegynae</taxon>
        <taxon>Araneoidea</taxon>
        <taxon>Araneidae</taxon>
        <taxon>Araneus</taxon>
    </lineage>
</organism>
<feature type="compositionally biased region" description="Basic and acidic residues" evidence="1">
    <location>
        <begin position="76"/>
        <end position="92"/>
    </location>
</feature>